<dbReference type="HOGENOM" id="CLU_004986_1_0_3"/>
<evidence type="ECO:0000256" key="1">
    <source>
        <dbReference type="ARBA" id="ARBA00006992"/>
    </source>
</evidence>
<dbReference type="InterPro" id="IPR027417">
    <property type="entry name" value="P-loop_NTPase"/>
</dbReference>
<dbReference type="Gene3D" id="3.40.50.150">
    <property type="entry name" value="Vaccinia Virus protein VP39"/>
    <property type="match status" value="1"/>
</dbReference>
<evidence type="ECO:0000256" key="2">
    <source>
        <dbReference type="SAM" id="MobiDB-lite"/>
    </source>
</evidence>
<feature type="region of interest" description="Disordered" evidence="2">
    <location>
        <begin position="1"/>
        <end position="45"/>
    </location>
</feature>
<dbReference type="EMBL" id="CP000807">
    <property type="protein sequence ID" value="ACB54212.1"/>
    <property type="molecule type" value="Genomic_DNA"/>
</dbReference>
<dbReference type="GO" id="GO:0008168">
    <property type="term" value="F:methyltransferase activity"/>
    <property type="evidence" value="ECO:0007669"/>
    <property type="project" value="InterPro"/>
</dbReference>
<evidence type="ECO:0000259" key="3">
    <source>
        <dbReference type="Pfam" id="PF05175"/>
    </source>
</evidence>
<dbReference type="Proteomes" id="UP000001203">
    <property type="component" value="Chromosome linear"/>
</dbReference>
<evidence type="ECO:0000313" key="7">
    <source>
        <dbReference type="Proteomes" id="UP000001203"/>
    </source>
</evidence>
<dbReference type="PANTHER" id="PTHR12706">
    <property type="entry name" value="STRAWBERRY NOTCH-RELATED"/>
    <property type="match status" value="1"/>
</dbReference>
<dbReference type="PANTHER" id="PTHR12706:SF30">
    <property type="entry name" value="PROTEIN STRAWBERRY NOTCH-RELATED"/>
    <property type="match status" value="1"/>
</dbReference>
<keyword evidence="7" id="KW-1185">Reference proteome</keyword>
<proteinExistence type="inferred from homology"/>
<dbReference type="CDD" id="cd02440">
    <property type="entry name" value="AdoMet_MTases"/>
    <property type="match status" value="1"/>
</dbReference>
<evidence type="ECO:0008006" key="8">
    <source>
        <dbReference type="Google" id="ProtNLM"/>
    </source>
</evidence>
<dbReference type="eggNOG" id="COG0553">
    <property type="taxonomic scope" value="Bacteria"/>
</dbReference>
<dbReference type="InterPro" id="IPR039187">
    <property type="entry name" value="SNO_AAA"/>
</dbReference>
<dbReference type="KEGG" id="cyt:cce_4865"/>
<feature type="compositionally biased region" description="Basic residues" evidence="2">
    <location>
        <begin position="20"/>
        <end position="33"/>
    </location>
</feature>
<evidence type="ECO:0000259" key="4">
    <source>
        <dbReference type="Pfam" id="PF13871"/>
    </source>
</evidence>
<dbReference type="InterPro" id="IPR026937">
    <property type="entry name" value="SBNO_Helicase_C_dom"/>
</dbReference>
<accession>B1X251</accession>
<reference evidence="6 7" key="1">
    <citation type="journal article" date="2008" name="Proc. Natl. Acad. Sci. U.S.A.">
        <title>The genome of Cyanothece 51142, a unicellular diazotrophic cyanobacterium important in the marine nitrogen cycle.</title>
        <authorList>
            <person name="Welsh E.A."/>
            <person name="Liberton M."/>
            <person name="Stoeckel J."/>
            <person name="Loh T."/>
            <person name="Elvitigala T."/>
            <person name="Wang C."/>
            <person name="Wollam A."/>
            <person name="Fulton R.S."/>
            <person name="Clifton S.W."/>
            <person name="Jacobs J.M."/>
            <person name="Aurora R."/>
            <person name="Ghosh B.K."/>
            <person name="Sherman L.A."/>
            <person name="Smith R.D."/>
            <person name="Wilson R.K."/>
            <person name="Pakrasi H.B."/>
        </authorList>
    </citation>
    <scope>NUCLEOTIDE SEQUENCE [LARGE SCALE GENOMIC DNA]</scope>
    <source>
        <strain evidence="7">ATCC 51142 / BH68</strain>
    </source>
</reference>
<gene>
    <name evidence="6" type="ordered locus">cce_4865</name>
</gene>
<dbReference type="Gene3D" id="3.40.50.300">
    <property type="entry name" value="P-loop containing nucleotide triphosphate hydrolases"/>
    <property type="match status" value="1"/>
</dbReference>
<comment type="similarity">
    <text evidence="1">Belongs to the SBNO family.</text>
</comment>
<dbReference type="OrthoDB" id="415634at2"/>
<dbReference type="RefSeq" id="WP_009546377.1">
    <property type="nucleotide sequence ID" value="NC_010547.1"/>
</dbReference>
<feature type="domain" description="Strawberry notch helicase C" evidence="4">
    <location>
        <begin position="939"/>
        <end position="1196"/>
    </location>
</feature>
<dbReference type="SUPFAM" id="SSF52540">
    <property type="entry name" value="P-loop containing nucleoside triphosphate hydrolases"/>
    <property type="match status" value="1"/>
</dbReference>
<dbReference type="Pfam" id="PF05175">
    <property type="entry name" value="MTS"/>
    <property type="match status" value="1"/>
</dbReference>
<dbReference type="InterPro" id="IPR026741">
    <property type="entry name" value="SNO"/>
</dbReference>
<dbReference type="SUPFAM" id="SSF53335">
    <property type="entry name" value="S-adenosyl-L-methionine-dependent methyltransferases"/>
    <property type="match status" value="1"/>
</dbReference>
<evidence type="ECO:0000313" key="6">
    <source>
        <dbReference type="EMBL" id="ACB54212.1"/>
    </source>
</evidence>
<evidence type="ECO:0000259" key="5">
    <source>
        <dbReference type="Pfam" id="PF13872"/>
    </source>
</evidence>
<feature type="compositionally biased region" description="Polar residues" evidence="2">
    <location>
        <begin position="36"/>
        <end position="45"/>
    </location>
</feature>
<dbReference type="STRING" id="43989.cce_4865"/>
<dbReference type="InterPro" id="IPR029063">
    <property type="entry name" value="SAM-dependent_MTases_sf"/>
</dbReference>
<dbReference type="GO" id="GO:0006355">
    <property type="term" value="P:regulation of DNA-templated transcription"/>
    <property type="evidence" value="ECO:0007669"/>
    <property type="project" value="InterPro"/>
</dbReference>
<feature type="domain" description="Methyltransferase small" evidence="3">
    <location>
        <begin position="180"/>
        <end position="283"/>
    </location>
</feature>
<name>B1X251_CROS5</name>
<organism evidence="6 7">
    <name type="scientific">Crocosphaera subtropica (strain ATCC 51142 / BH68)</name>
    <name type="common">Cyanothece sp. (strain ATCC 51142)</name>
    <dbReference type="NCBI Taxonomy" id="43989"/>
    <lineage>
        <taxon>Bacteria</taxon>
        <taxon>Bacillati</taxon>
        <taxon>Cyanobacteriota</taxon>
        <taxon>Cyanophyceae</taxon>
        <taxon>Oscillatoriophycideae</taxon>
        <taxon>Chroococcales</taxon>
        <taxon>Aphanothecaceae</taxon>
        <taxon>Crocosphaera</taxon>
        <taxon>Crocosphaera subtropica</taxon>
    </lineage>
</organism>
<feature type="domain" description="Strawberry notch AAA" evidence="5">
    <location>
        <begin position="443"/>
        <end position="767"/>
    </location>
</feature>
<protein>
    <recommendedName>
        <fullName evidence="8">Helicase ATP-binding domain-containing protein</fullName>
    </recommendedName>
</protein>
<sequence>MNTEQMSLFGLGESTVPTQKPKKTSRRQKRKKRSSDTNSSTTQGSLFSGLSLASPVIESGTLLMVAEKLLSYLSINQKITSSLLKQTMNNTFGGTDSQGRWTWKQAYNAVELSLVLWVRKYNAKLPDNPRKASAKLIELQTLLPTHTLRSEESVKLQQFSTPLPLAYLVGEAAQITSTDVVLEPSAGTGLLAIWTEIKGASLILNEISEERVDCLKQGFSHKVHSYNAEQIDNLLPTQHKPTVVVMNPPFTTYLHSKKKGCSAAFAHIRSALHRLNPGGRLVTLSLDSFSPNSTTWGDAIADLPGKVVFSVGIEGKTYYKHGTTIDTRLTVIDKVDDADSYIVDKCLSLDEIADLIDTKIPPRQEVQKRQSSVVVPITKPTQSKKTRKVKEDTRPEAKVSFDDVITVDYKVVDWRDEGEYLNDDGIYERYMPQTINIKAAKVHPTKLVESAAMAAIAPPTPTYKPKLPKAVIEQGLLSDAQLESVIYAGNSHEQFLPDWFMYDADHDTLERVPEGTKEAKHYRKAWFNGDGTGVGKGRQCAGIILDNWLKGRRKAVWISKSNALLEDARRDWKALGGDPTQVVPLSKFKQGDPVVLNEGILFLTYATLRSPAKANKCSRVEQIVQWLGEDSDNVIVFDESHAMANAVAEYGERGLKAASQQGLAGLRLQRVLANARFVFVSATGATKLENLSYLERLGLWNSEILPFINREDFLSQVAEGGIAALEVVARDLKAMGLYLARSVSFDGVEYEIIEHELNDAQVAMYNRYADAYQIIYQNIEKALETTGISSKFGNTNGRAKSSVYSRFESCKQRFFGHLITSIKCPTLIRQIEADMKEGKAAVIQLISTDEALLNRRLDEIPVSQWNDINVDITPREYLFDYLINGFPVHQYESFTDDNGNERSQIMKDEEGNPIPCQEALRQRDALIEELSLFPPLPSALDQIINHFGYEAVAEVTGRSKRIIRVTKEGSDRMTVDKRSSSANLAESQLFMDDEKQILVFSQAGGTGRSYHADKSCKNQRPRVHYLLEGGWQADVAIQGLGRTNRSNQAQPPLYRVICTDIKGEKRFTSTIARRLASLGALTKGERKTGNQGLFREEDNLESVYARQALRNLYFSLYKGLVEGMSLAEFQRISGLSLLTKEGDFKSELPPMKTFLNRVLAMRLGDQEILFTTLEMCISSAIEKAKEAGIYEVGVETIKAEKLKVVKRQQLYQDPVTGGTSYAVEIQKTERNRILSLDGAIALGSYSDTFFAKNQMSNQVAVVASTTSVVNKDGISEPRVSLIRPCSTTKMRRWEFDNSLWYKTDVETFKQGWQRQIAKEPEFIESTFYLITGVLLPIWKRLDNNQMRIYRIHTEDGERLLGRAVSESAMTYIARSFELSHERTIEDIYQAAMTDGTSEQLTQKLQLRKALVRGDYRLELLGYESSTELQWLKQLGVQSEYVSHKLRAFVPLENAIAVLKTIQESYQRTDRFS</sequence>
<dbReference type="InterPro" id="IPR007848">
    <property type="entry name" value="Small_mtfrase_dom"/>
</dbReference>
<dbReference type="Pfam" id="PF13871">
    <property type="entry name" value="Helicase_C_4"/>
    <property type="match status" value="1"/>
</dbReference>
<dbReference type="Pfam" id="PF13872">
    <property type="entry name" value="AAA_34"/>
    <property type="match status" value="1"/>
</dbReference>